<reference evidence="1 2" key="1">
    <citation type="submission" date="2018-07" db="EMBL/GenBank/DDBJ databases">
        <title>Section-level genome sequencing of Aspergillus section Nigri to investigate inter- and intra-species variation.</title>
        <authorList>
            <consortium name="DOE Joint Genome Institute"/>
            <person name="Vesth T.C."/>
            <person name="Nybo J.L."/>
            <person name="Theobald S."/>
            <person name="Frisvad J.C."/>
            <person name="Larsen T.O."/>
            <person name="Nielsen K.F."/>
            <person name="Hoof J.B."/>
            <person name="Brandl J."/>
            <person name="Salamov A."/>
            <person name="Riley R."/>
            <person name="Gladden J.M."/>
            <person name="Phatale P."/>
            <person name="Nielsen M.T."/>
            <person name="Lyhne E.K."/>
            <person name="Kogle M.E."/>
            <person name="Strasser K."/>
            <person name="McDonnell E."/>
            <person name="Barry K."/>
            <person name="Clum A."/>
            <person name="Chen C."/>
            <person name="Nolan M."/>
            <person name="Sandor L."/>
            <person name="Kuo A."/>
            <person name="Lipzen A."/>
            <person name="Hainaut M."/>
            <person name="Drula E."/>
            <person name="Tsang A."/>
            <person name="Magnuson J.K."/>
            <person name="Henrissat B."/>
            <person name="Wiebenga A."/>
            <person name="Simmons B.A."/>
            <person name="Makela M.R."/>
            <person name="De vries R.P."/>
            <person name="Grigoriev I.V."/>
            <person name="Mortensen U.H."/>
            <person name="Baker S.E."/>
            <person name="Andersen M.R."/>
        </authorList>
    </citation>
    <scope>NUCLEOTIDE SEQUENCE [LARGE SCALE GENOMIC DNA]</scope>
    <source>
        <strain evidence="1 2">ATCC 13496</strain>
    </source>
</reference>
<accession>A0A370BR01</accession>
<evidence type="ECO:0000313" key="1">
    <source>
        <dbReference type="EMBL" id="RDH15531.1"/>
    </source>
</evidence>
<organism evidence="1 2">
    <name type="scientific">Aspergillus niger ATCC 13496</name>
    <dbReference type="NCBI Taxonomy" id="1353008"/>
    <lineage>
        <taxon>Eukaryota</taxon>
        <taxon>Fungi</taxon>
        <taxon>Dikarya</taxon>
        <taxon>Ascomycota</taxon>
        <taxon>Pezizomycotina</taxon>
        <taxon>Eurotiomycetes</taxon>
        <taxon>Eurotiomycetidae</taxon>
        <taxon>Eurotiales</taxon>
        <taxon>Aspergillaceae</taxon>
        <taxon>Aspergillus</taxon>
        <taxon>Aspergillus subgen. Circumdati</taxon>
    </lineage>
</organism>
<dbReference type="VEuPathDB" id="FungiDB:M747DRAFT_140433"/>
<sequence>MLGWRTAECLQAIWPTTTGSHGKLRVTVGNILAGTVCSRENISVIESLSVRRTEKVATVFYLGGYCLIEGKRLCS</sequence>
<name>A0A370BR01_ASPNG</name>
<gene>
    <name evidence="1" type="ORF">M747DRAFT_140433</name>
</gene>
<evidence type="ECO:0000313" key="2">
    <source>
        <dbReference type="Proteomes" id="UP000253845"/>
    </source>
</evidence>
<dbReference type="AlphaFoldDB" id="A0A370BR01"/>
<protein>
    <submittedName>
        <fullName evidence="1">Uncharacterized protein</fullName>
    </submittedName>
</protein>
<dbReference type="EMBL" id="KZ851948">
    <property type="protein sequence ID" value="RDH15531.1"/>
    <property type="molecule type" value="Genomic_DNA"/>
</dbReference>
<proteinExistence type="predicted"/>
<dbReference type="Proteomes" id="UP000253845">
    <property type="component" value="Unassembled WGS sequence"/>
</dbReference>